<gene>
    <name evidence="3" type="ORF">KP79_PYT04742</name>
</gene>
<accession>A0A210PLS1</accession>
<dbReference type="AlphaFoldDB" id="A0A210PLS1"/>
<proteinExistence type="predicted"/>
<dbReference type="InterPro" id="IPR050778">
    <property type="entry name" value="Cueball_EGF_LRP_Nidogen"/>
</dbReference>
<evidence type="ECO:0000259" key="2">
    <source>
        <dbReference type="PROSITE" id="PS01186"/>
    </source>
</evidence>
<protein>
    <submittedName>
        <fullName evidence="3">Low-density lipoprotein receptor-related protein 4</fullName>
    </submittedName>
</protein>
<reference evidence="3 4" key="1">
    <citation type="journal article" date="2017" name="Nat. Ecol. Evol.">
        <title>Scallop genome provides insights into evolution of bilaterian karyotype and development.</title>
        <authorList>
            <person name="Wang S."/>
            <person name="Zhang J."/>
            <person name="Jiao W."/>
            <person name="Li J."/>
            <person name="Xun X."/>
            <person name="Sun Y."/>
            <person name="Guo X."/>
            <person name="Huan P."/>
            <person name="Dong B."/>
            <person name="Zhang L."/>
            <person name="Hu X."/>
            <person name="Sun X."/>
            <person name="Wang J."/>
            <person name="Zhao C."/>
            <person name="Wang Y."/>
            <person name="Wang D."/>
            <person name="Huang X."/>
            <person name="Wang R."/>
            <person name="Lv J."/>
            <person name="Li Y."/>
            <person name="Zhang Z."/>
            <person name="Liu B."/>
            <person name="Lu W."/>
            <person name="Hui Y."/>
            <person name="Liang J."/>
            <person name="Zhou Z."/>
            <person name="Hou R."/>
            <person name="Li X."/>
            <person name="Liu Y."/>
            <person name="Li H."/>
            <person name="Ning X."/>
            <person name="Lin Y."/>
            <person name="Zhao L."/>
            <person name="Xing Q."/>
            <person name="Dou J."/>
            <person name="Li Y."/>
            <person name="Mao J."/>
            <person name="Guo H."/>
            <person name="Dou H."/>
            <person name="Li T."/>
            <person name="Mu C."/>
            <person name="Jiang W."/>
            <person name="Fu Q."/>
            <person name="Fu X."/>
            <person name="Miao Y."/>
            <person name="Liu J."/>
            <person name="Yu Q."/>
            <person name="Li R."/>
            <person name="Liao H."/>
            <person name="Li X."/>
            <person name="Kong Y."/>
            <person name="Jiang Z."/>
            <person name="Chourrout D."/>
            <person name="Li R."/>
            <person name="Bao Z."/>
        </authorList>
    </citation>
    <scope>NUCLEOTIDE SEQUENCE [LARGE SCALE GENOMIC DNA]</scope>
    <source>
        <strain evidence="3 4">PY_sf001</strain>
    </source>
</reference>
<dbReference type="SUPFAM" id="SSF101898">
    <property type="entry name" value="NHL repeat"/>
    <property type="match status" value="1"/>
</dbReference>
<feature type="repeat" description="LDL-receptor class B" evidence="1">
    <location>
        <begin position="104"/>
        <end position="148"/>
    </location>
</feature>
<keyword evidence="3" id="KW-0449">Lipoprotein</keyword>
<keyword evidence="3" id="KW-0675">Receptor</keyword>
<sequence length="778" mass="86192">MSNVKIRSMDVNTADGSVYFFDITYRCIYRLHSSKVDNVHCGVSSSVYSSIAYDWIGGNIYWSDGFFNWIAVQPVSTTDKSMYRVIIQDDIEKPRAVAVDSKAGYIFWFDISPSGYRIERALLDGTVRVPIITTSLLSVEDIEIDAGERRLYWTDALRNAIESSQYDGTDRKIIYRQLNSNFRSIAVDTEDVCITVYGKKLWYCISKSTGSIGLLRSNEFLTASPNIIAISKDELRPFITDSCPTLGCEHLCVNVQSDGKCMCKEGYTLDTDGRHCTENHSLYHKGIVVSNATHICMLSVRTVTGHGDPLLCAGNAVQGCKHLAVDAGNKLIYYVDTTSNYIREYNLATHTIRQIIPVTTVSGIAFDWTDRNLYWSESTTGKLKYLTIATATAKELLHVTSPPSHLTIDPHTRTLFWVEGTSGYTMSIVSMSLVSKATSVVFDQPSPAFIKDIFFDVTSDMLYFVQSDNLYSTTRDGNDTHVYYNNLQSVDQLIIYKRYAIWSDTTSSKVYTFALQTNDLKTTNLTINLGMISALAVYDEALQRPSNGPCFHMNGGCEQLCMTGISGSAVCACSYGLTLQTDGESCSSVPQSSNFLLVPDFSHGKLFQISTTDAHITALDIDIVEKPVHAVYDPKTSFVFWSDLNDASIMKSTLSGRNVDMIFTAKGIDSYPTALAVDNSSGNLYYTVSGEADTISPGSVGVLQPSSGLVRTLVDNLNIVYGLALYPSKGLLFYTHHDKNETFLNIVRVSMDGTLPSVIITLDTDDFLTSLTIDYRSK</sequence>
<dbReference type="InterPro" id="IPR000742">
    <property type="entry name" value="EGF"/>
</dbReference>
<dbReference type="EMBL" id="NEDP02005589">
    <property type="protein sequence ID" value="OWF37417.1"/>
    <property type="molecule type" value="Genomic_DNA"/>
</dbReference>
<dbReference type="PROSITE" id="PS01186">
    <property type="entry name" value="EGF_2"/>
    <property type="match status" value="1"/>
</dbReference>
<keyword evidence="4" id="KW-1185">Reference proteome</keyword>
<dbReference type="Proteomes" id="UP000242188">
    <property type="component" value="Unassembled WGS sequence"/>
</dbReference>
<evidence type="ECO:0000313" key="4">
    <source>
        <dbReference type="Proteomes" id="UP000242188"/>
    </source>
</evidence>
<dbReference type="InterPro" id="IPR009030">
    <property type="entry name" value="Growth_fac_rcpt_cys_sf"/>
</dbReference>
<name>A0A210PLS1_MIZYE</name>
<dbReference type="PANTHER" id="PTHR46513">
    <property type="entry name" value="VITELLOGENIN RECEPTOR-LIKE PROTEIN-RELATED-RELATED"/>
    <property type="match status" value="1"/>
</dbReference>
<dbReference type="InterPro" id="IPR011042">
    <property type="entry name" value="6-blade_b-propeller_TolB-like"/>
</dbReference>
<dbReference type="PANTHER" id="PTHR46513:SF13">
    <property type="entry name" value="EGF-LIKE DOMAIN-CONTAINING PROTEIN"/>
    <property type="match status" value="1"/>
</dbReference>
<evidence type="ECO:0000256" key="1">
    <source>
        <dbReference type="PROSITE-ProRule" id="PRU00461"/>
    </source>
</evidence>
<dbReference type="PROSITE" id="PS51120">
    <property type="entry name" value="LDLRB"/>
    <property type="match status" value="2"/>
</dbReference>
<feature type="repeat" description="LDL-receptor class B" evidence="1">
    <location>
        <begin position="149"/>
        <end position="191"/>
    </location>
</feature>
<evidence type="ECO:0000313" key="3">
    <source>
        <dbReference type="EMBL" id="OWF37417.1"/>
    </source>
</evidence>
<dbReference type="InterPro" id="IPR000033">
    <property type="entry name" value="LDLR_classB_rpt"/>
</dbReference>
<feature type="domain" description="EGF-like" evidence="2">
    <location>
        <begin position="261"/>
        <end position="276"/>
    </location>
</feature>
<dbReference type="SMART" id="SM00135">
    <property type="entry name" value="LY"/>
    <property type="match status" value="5"/>
</dbReference>
<organism evidence="3 4">
    <name type="scientific">Mizuhopecten yessoensis</name>
    <name type="common">Japanese scallop</name>
    <name type="synonym">Patinopecten yessoensis</name>
    <dbReference type="NCBI Taxonomy" id="6573"/>
    <lineage>
        <taxon>Eukaryota</taxon>
        <taxon>Metazoa</taxon>
        <taxon>Spiralia</taxon>
        <taxon>Lophotrochozoa</taxon>
        <taxon>Mollusca</taxon>
        <taxon>Bivalvia</taxon>
        <taxon>Autobranchia</taxon>
        <taxon>Pteriomorphia</taxon>
        <taxon>Pectinida</taxon>
        <taxon>Pectinoidea</taxon>
        <taxon>Pectinidae</taxon>
        <taxon>Mizuhopecten</taxon>
    </lineage>
</organism>
<dbReference type="SUPFAM" id="SSF57184">
    <property type="entry name" value="Growth factor receptor domain"/>
    <property type="match status" value="1"/>
</dbReference>
<comment type="caution">
    <text evidence="3">The sequence shown here is derived from an EMBL/GenBank/DDBJ whole genome shotgun (WGS) entry which is preliminary data.</text>
</comment>
<dbReference type="OrthoDB" id="382013at2759"/>
<dbReference type="SUPFAM" id="SSF63825">
    <property type="entry name" value="YWTD domain"/>
    <property type="match status" value="2"/>
</dbReference>
<dbReference type="Gene3D" id="2.120.10.30">
    <property type="entry name" value="TolB, C-terminal domain"/>
    <property type="match status" value="3"/>
</dbReference>
<dbReference type="SMART" id="SM00181">
    <property type="entry name" value="EGF"/>
    <property type="match status" value="2"/>
</dbReference>